<comment type="caution">
    <text evidence="2">The sequence shown here is derived from an EMBL/GenBank/DDBJ whole genome shotgun (WGS) entry which is preliminary data.</text>
</comment>
<name>A0A9Q5I2I0_SANBA</name>
<keyword evidence="3" id="KW-1185">Reference proteome</keyword>
<reference evidence="2" key="1">
    <citation type="submission" date="2016-06" db="EMBL/GenBank/DDBJ databases">
        <title>Draft Genome sequence of the fungus Inonotus baumii.</title>
        <authorList>
            <person name="Zhu H."/>
            <person name="Lin W."/>
        </authorList>
    </citation>
    <scope>NUCLEOTIDE SEQUENCE</scope>
    <source>
        <strain evidence="2">821</strain>
    </source>
</reference>
<evidence type="ECO:0000256" key="1">
    <source>
        <dbReference type="SAM" id="MobiDB-lite"/>
    </source>
</evidence>
<gene>
    <name evidence="2" type="ORF">A7U60_g2550</name>
</gene>
<evidence type="ECO:0000313" key="3">
    <source>
        <dbReference type="Proteomes" id="UP000757232"/>
    </source>
</evidence>
<feature type="compositionally biased region" description="Polar residues" evidence="1">
    <location>
        <begin position="13"/>
        <end position="23"/>
    </location>
</feature>
<organism evidence="2 3">
    <name type="scientific">Sanghuangporus baumii</name>
    <name type="common">Phellinus baumii</name>
    <dbReference type="NCBI Taxonomy" id="108892"/>
    <lineage>
        <taxon>Eukaryota</taxon>
        <taxon>Fungi</taxon>
        <taxon>Dikarya</taxon>
        <taxon>Basidiomycota</taxon>
        <taxon>Agaricomycotina</taxon>
        <taxon>Agaricomycetes</taxon>
        <taxon>Hymenochaetales</taxon>
        <taxon>Hymenochaetaceae</taxon>
        <taxon>Sanghuangporus</taxon>
    </lineage>
</organism>
<accession>A0A9Q5I2I0</accession>
<proteinExistence type="predicted"/>
<feature type="region of interest" description="Disordered" evidence="1">
    <location>
        <begin position="1"/>
        <end position="157"/>
    </location>
</feature>
<dbReference type="Proteomes" id="UP000757232">
    <property type="component" value="Unassembled WGS sequence"/>
</dbReference>
<protein>
    <submittedName>
        <fullName evidence="2">Uncharacterized protein</fullName>
    </submittedName>
</protein>
<dbReference type="EMBL" id="LNZH02000138">
    <property type="protein sequence ID" value="OCB90260.1"/>
    <property type="molecule type" value="Genomic_DNA"/>
</dbReference>
<feature type="compositionally biased region" description="Basic residues" evidence="1">
    <location>
        <begin position="80"/>
        <end position="94"/>
    </location>
</feature>
<evidence type="ECO:0000313" key="2">
    <source>
        <dbReference type="EMBL" id="OCB90260.1"/>
    </source>
</evidence>
<sequence>MVVTRRMAKENACRNNGSGSDASDNVAADQPSIAAVYRDAARDNVSKRAPSPRSLPIDNDDSQPQNHIENDTIPACSRAPVHRSRVAPHRRGRKTASSSKPHLAKQATTKAGGLNMPNEVNSNEDASQPPPVKRGEKRRREEAEEGDKENITISDPYLSPTSVRRIRRRAARTANDESETMPTNKMSLFAVEDSSNRNFPQCISSCDQHPETDTIAAYALVELSSGKLIQEDEIKDVIYRLASGGKLKAVHPAPTVIA</sequence>
<dbReference type="AlphaFoldDB" id="A0A9Q5I2I0"/>